<organism evidence="2 3">
    <name type="scientific">Companilactobacillus huachuanensis</name>
    <dbReference type="NCBI Taxonomy" id="2559914"/>
    <lineage>
        <taxon>Bacteria</taxon>
        <taxon>Bacillati</taxon>
        <taxon>Bacillota</taxon>
        <taxon>Bacilli</taxon>
        <taxon>Lactobacillales</taxon>
        <taxon>Lactobacillaceae</taxon>
        <taxon>Companilactobacillus</taxon>
    </lineage>
</organism>
<feature type="chain" id="PRO_5045850300" description="Lipoprotein" evidence="1">
    <location>
        <begin position="22"/>
        <end position="253"/>
    </location>
</feature>
<name>A0ABW1RK28_9LACO</name>
<reference evidence="3" key="1">
    <citation type="journal article" date="2019" name="Int. J. Syst. Evol. Microbiol.">
        <title>The Global Catalogue of Microorganisms (GCM) 10K type strain sequencing project: providing services to taxonomists for standard genome sequencing and annotation.</title>
        <authorList>
            <consortium name="The Broad Institute Genomics Platform"/>
            <consortium name="The Broad Institute Genome Sequencing Center for Infectious Disease"/>
            <person name="Wu L."/>
            <person name="Ma J."/>
        </authorList>
    </citation>
    <scope>NUCLEOTIDE SEQUENCE [LARGE SCALE GENOMIC DNA]</scope>
    <source>
        <strain evidence="3">CCM 8927</strain>
    </source>
</reference>
<keyword evidence="1" id="KW-0732">Signal</keyword>
<proteinExistence type="predicted"/>
<keyword evidence="3" id="KW-1185">Reference proteome</keyword>
<dbReference type="PROSITE" id="PS51257">
    <property type="entry name" value="PROKAR_LIPOPROTEIN"/>
    <property type="match status" value="1"/>
</dbReference>
<evidence type="ECO:0008006" key="4">
    <source>
        <dbReference type="Google" id="ProtNLM"/>
    </source>
</evidence>
<comment type="caution">
    <text evidence="2">The sequence shown here is derived from an EMBL/GenBank/DDBJ whole genome shotgun (WGS) entry which is preliminary data.</text>
</comment>
<dbReference type="RefSeq" id="WP_137612238.1">
    <property type="nucleotide sequence ID" value="NZ_BJDF01000021.1"/>
</dbReference>
<protein>
    <recommendedName>
        <fullName evidence="4">Lipoprotein</fullName>
    </recommendedName>
</protein>
<gene>
    <name evidence="2" type="ORF">ACFQAV_01245</name>
</gene>
<sequence length="253" mass="28933">MKKLFWLIVTLSLLLMAGCSAKNNDTKQQEQQLQQMIQKNQKVWNKQKKSAVNIDHKGYAPFISQVPVGYNDEDMTLSHFKNGSKLVVKAQVVNLEQERKSLVTETKATIYIEKVISGNKAYKGRTIKTEFSGGLSTAKYQLTSIEGNYVGAKFGVKDPKTPVYLSNPNIPMPKIGQKIIVGLNKFHSENETEKKMYQKNGLTTKNFFVISNPEVTYWVQKNGEFQLNNPAFYKDENKQEYPNLNKITNYFNK</sequence>
<evidence type="ECO:0000313" key="2">
    <source>
        <dbReference type="EMBL" id="MFC6175442.1"/>
    </source>
</evidence>
<feature type="signal peptide" evidence="1">
    <location>
        <begin position="1"/>
        <end position="21"/>
    </location>
</feature>
<dbReference type="EMBL" id="JBHSSF010000005">
    <property type="protein sequence ID" value="MFC6175442.1"/>
    <property type="molecule type" value="Genomic_DNA"/>
</dbReference>
<accession>A0ABW1RK28</accession>
<evidence type="ECO:0000313" key="3">
    <source>
        <dbReference type="Proteomes" id="UP001596288"/>
    </source>
</evidence>
<dbReference type="Proteomes" id="UP001596288">
    <property type="component" value="Unassembled WGS sequence"/>
</dbReference>
<evidence type="ECO:0000256" key="1">
    <source>
        <dbReference type="SAM" id="SignalP"/>
    </source>
</evidence>